<dbReference type="EMBL" id="OU015567">
    <property type="protein sequence ID" value="CAG5114012.1"/>
    <property type="molecule type" value="Genomic_DNA"/>
</dbReference>
<feature type="compositionally biased region" description="Basic residues" evidence="1">
    <location>
        <begin position="320"/>
        <end position="344"/>
    </location>
</feature>
<evidence type="ECO:0000256" key="1">
    <source>
        <dbReference type="SAM" id="MobiDB-lite"/>
    </source>
</evidence>
<evidence type="ECO:0000313" key="2">
    <source>
        <dbReference type="EMBL" id="CAG5114012.1"/>
    </source>
</evidence>
<sequence>MEVGGTTTAKIAQEQYETIMAKNMENNHFSTLYRRMKEMERRCQVMTEQGLENQDELDNLRALRKERTRIAGILENGGKPSRNEELAYAKSKNIDEDIKELQRQDLALMVENEKMFEKVENAKKSLKDYALNNMKTTYAYKQNDEFYKVGSGSCLLQMDREDERQVGAAYVAFFKEADLRKLTREEVTPIVKRYAEAIPPSNPDRQKVMDCWNLLRDHPDCPRFQFYEKVKHTLTDRHRDEFVEKFNTVYDNEEHRADLQNSMDEKTCARQLLVQKRTTYHLSDALMKEYKAYKDRMPKDELEKLGITDEMIRTYENGQKKKKEGKKNHQRDRQHYKGNRRHNRGDRDGRDRYYDRRQDRRDGGGRRYYDKPYDRQRDYGKPYWKEGKQDRKDFRSNHVGKGENGGKN</sequence>
<name>A0ABN7TCQ1_OIKDI</name>
<gene>
    <name evidence="2" type="ORF">OKIOD_LOCUS16862</name>
</gene>
<protein>
    <submittedName>
        <fullName evidence="2">Oidioi.mRNA.OKI2018_I69.chr2.g8097.t1.cds</fullName>
    </submittedName>
</protein>
<reference evidence="2 3" key="1">
    <citation type="submission" date="2021-04" db="EMBL/GenBank/DDBJ databases">
        <authorList>
            <person name="Bliznina A."/>
        </authorList>
    </citation>
    <scope>NUCLEOTIDE SEQUENCE [LARGE SCALE GENOMIC DNA]</scope>
</reference>
<accession>A0ABN7TCQ1</accession>
<organism evidence="2 3">
    <name type="scientific">Oikopleura dioica</name>
    <name type="common">Tunicate</name>
    <dbReference type="NCBI Taxonomy" id="34765"/>
    <lineage>
        <taxon>Eukaryota</taxon>
        <taxon>Metazoa</taxon>
        <taxon>Chordata</taxon>
        <taxon>Tunicata</taxon>
        <taxon>Appendicularia</taxon>
        <taxon>Copelata</taxon>
        <taxon>Oikopleuridae</taxon>
        <taxon>Oikopleura</taxon>
    </lineage>
</organism>
<evidence type="ECO:0000313" key="3">
    <source>
        <dbReference type="Proteomes" id="UP001158576"/>
    </source>
</evidence>
<feature type="compositionally biased region" description="Basic and acidic residues" evidence="1">
    <location>
        <begin position="345"/>
        <end position="408"/>
    </location>
</feature>
<keyword evidence="3" id="KW-1185">Reference proteome</keyword>
<dbReference type="Proteomes" id="UP001158576">
    <property type="component" value="Chromosome 2"/>
</dbReference>
<proteinExistence type="predicted"/>
<feature type="region of interest" description="Disordered" evidence="1">
    <location>
        <begin position="316"/>
        <end position="408"/>
    </location>
</feature>